<dbReference type="Proteomes" id="UP000529417">
    <property type="component" value="Unassembled WGS sequence"/>
</dbReference>
<comment type="caution">
    <text evidence="2">The sequence shown here is derived from an EMBL/GenBank/DDBJ whole genome shotgun (WGS) entry which is preliminary data.</text>
</comment>
<dbReference type="PROSITE" id="PS51186">
    <property type="entry name" value="GNAT"/>
    <property type="match status" value="1"/>
</dbReference>
<accession>A0A7Z0I1Q7</accession>
<dbReference type="PANTHER" id="PTHR43138:SF1">
    <property type="entry name" value="N-ACETYLTRANSFERASE ACA1"/>
    <property type="match status" value="1"/>
</dbReference>
<protein>
    <submittedName>
        <fullName evidence="2">GNAT family N-acetyltransferase</fullName>
    </submittedName>
</protein>
<keyword evidence="2" id="KW-0808">Transferase</keyword>
<dbReference type="InterPro" id="IPR000182">
    <property type="entry name" value="GNAT_dom"/>
</dbReference>
<gene>
    <name evidence="2" type="ORF">HUK65_15200</name>
</gene>
<dbReference type="Pfam" id="PF00583">
    <property type="entry name" value="Acetyltransf_1"/>
    <property type="match status" value="1"/>
</dbReference>
<dbReference type="PANTHER" id="PTHR43138">
    <property type="entry name" value="ACETYLTRANSFERASE, GNAT FAMILY"/>
    <property type="match status" value="1"/>
</dbReference>
<dbReference type="InterPro" id="IPR052742">
    <property type="entry name" value="Mito_N-acetyltransferase"/>
</dbReference>
<dbReference type="SUPFAM" id="SSF55729">
    <property type="entry name" value="Acyl-CoA N-acyltransferases (Nat)"/>
    <property type="match status" value="1"/>
</dbReference>
<keyword evidence="3" id="KW-1185">Reference proteome</keyword>
<sequence>MRWTGRGTAALTEITLRPADERDHPALWAMLEPVFCAGDTYAVNPGIGRAEALAFWCGGTHRAFMAEAEGQALGSYYICPNQGGGGAHVCNCGFVTAAAAQGRGVARAMLAHALDTARAMGFAAMQFNFVVETNTRALKLWLDHGFEVVGRLPGAFRHPVQGEVDALVMYRRL</sequence>
<name>A0A7Z0I1Q7_9RHOB</name>
<dbReference type="CDD" id="cd04301">
    <property type="entry name" value="NAT_SF"/>
    <property type="match status" value="1"/>
</dbReference>
<dbReference type="EMBL" id="JACBXS010000041">
    <property type="protein sequence ID" value="NYS26334.1"/>
    <property type="molecule type" value="Genomic_DNA"/>
</dbReference>
<evidence type="ECO:0000313" key="3">
    <source>
        <dbReference type="Proteomes" id="UP000529417"/>
    </source>
</evidence>
<evidence type="ECO:0000313" key="2">
    <source>
        <dbReference type="EMBL" id="NYS26334.1"/>
    </source>
</evidence>
<reference evidence="2 3" key="1">
    <citation type="journal article" date="2000" name="Arch. Microbiol.">
        <title>Rhodobaca bogoriensis gen. nov. and sp. nov., an alkaliphilic purple nonsulfur bacterium from African Rift Valley soda lakes.</title>
        <authorList>
            <person name="Milford A.D."/>
            <person name="Achenbach L.A."/>
            <person name="Jung D.O."/>
            <person name="Madigan M.T."/>
        </authorList>
    </citation>
    <scope>NUCLEOTIDE SEQUENCE [LARGE SCALE GENOMIC DNA]</scope>
    <source>
        <strain evidence="2 3">2376</strain>
    </source>
</reference>
<dbReference type="Gene3D" id="3.40.630.30">
    <property type="match status" value="1"/>
</dbReference>
<proteinExistence type="predicted"/>
<dbReference type="AlphaFoldDB" id="A0A7Z0I1Q7"/>
<dbReference type="GO" id="GO:0016747">
    <property type="term" value="F:acyltransferase activity, transferring groups other than amino-acyl groups"/>
    <property type="evidence" value="ECO:0007669"/>
    <property type="project" value="InterPro"/>
</dbReference>
<organism evidence="2 3">
    <name type="scientific">Rhabdonatronobacter sediminivivens</name>
    <dbReference type="NCBI Taxonomy" id="2743469"/>
    <lineage>
        <taxon>Bacteria</taxon>
        <taxon>Pseudomonadati</taxon>
        <taxon>Pseudomonadota</taxon>
        <taxon>Alphaproteobacteria</taxon>
        <taxon>Rhodobacterales</taxon>
        <taxon>Paracoccaceae</taxon>
        <taxon>Rhabdonatronobacter</taxon>
    </lineage>
</organism>
<feature type="domain" description="N-acetyltransferase" evidence="1">
    <location>
        <begin position="14"/>
        <end position="173"/>
    </location>
</feature>
<evidence type="ECO:0000259" key="1">
    <source>
        <dbReference type="PROSITE" id="PS51186"/>
    </source>
</evidence>
<dbReference type="InterPro" id="IPR016181">
    <property type="entry name" value="Acyl_CoA_acyltransferase"/>
</dbReference>